<evidence type="ECO:0008006" key="3">
    <source>
        <dbReference type="Google" id="ProtNLM"/>
    </source>
</evidence>
<reference evidence="1 2" key="1">
    <citation type="submission" date="2022-01" db="EMBL/GenBank/DDBJ databases">
        <title>A chromosomal length assembly of Cordylochernes scorpioides.</title>
        <authorList>
            <person name="Zeh D."/>
            <person name="Zeh J."/>
        </authorList>
    </citation>
    <scope>NUCLEOTIDE SEQUENCE [LARGE SCALE GENOMIC DNA]</scope>
    <source>
        <strain evidence="1">IN4F17</strain>
        <tissue evidence="1">Whole Body</tissue>
    </source>
</reference>
<accession>A0ABY6KCX2</accession>
<gene>
    <name evidence="1" type="ORF">LAZ67_4002342</name>
</gene>
<keyword evidence="2" id="KW-1185">Reference proteome</keyword>
<organism evidence="1 2">
    <name type="scientific">Cordylochernes scorpioides</name>
    <dbReference type="NCBI Taxonomy" id="51811"/>
    <lineage>
        <taxon>Eukaryota</taxon>
        <taxon>Metazoa</taxon>
        <taxon>Ecdysozoa</taxon>
        <taxon>Arthropoda</taxon>
        <taxon>Chelicerata</taxon>
        <taxon>Arachnida</taxon>
        <taxon>Pseudoscorpiones</taxon>
        <taxon>Cheliferoidea</taxon>
        <taxon>Chernetidae</taxon>
        <taxon>Cordylochernes</taxon>
    </lineage>
</organism>
<proteinExistence type="predicted"/>
<dbReference type="EMBL" id="CP092866">
    <property type="protein sequence ID" value="UYV66619.1"/>
    <property type="molecule type" value="Genomic_DNA"/>
</dbReference>
<protein>
    <recommendedName>
        <fullName evidence="3">Maturase K</fullName>
    </recommendedName>
</protein>
<dbReference type="Proteomes" id="UP001235939">
    <property type="component" value="Chromosome 04"/>
</dbReference>
<evidence type="ECO:0000313" key="1">
    <source>
        <dbReference type="EMBL" id="UYV66619.1"/>
    </source>
</evidence>
<evidence type="ECO:0000313" key="2">
    <source>
        <dbReference type="Proteomes" id="UP001235939"/>
    </source>
</evidence>
<sequence>MHAVAVSSDKGPIQLLLASVEFKFWQLYEPIFSNLIRARPSNLNFTAGTDNQTIDIILQLTKLCLSMGTFIFQKQYYSQIRGTPMGSPLSSIISEIVLGFLDMD</sequence>
<name>A0ABY6KCX2_9ARAC</name>